<comment type="caution">
    <text evidence="2">The sequence shown here is derived from an EMBL/GenBank/DDBJ whole genome shotgun (WGS) entry which is preliminary data.</text>
</comment>
<gene>
    <name evidence="2" type="ORF">ABUH87_10850</name>
</gene>
<evidence type="ECO:0000313" key="2">
    <source>
        <dbReference type="EMBL" id="MEW9855656.1"/>
    </source>
</evidence>
<reference evidence="2 3" key="1">
    <citation type="submission" date="2024-06" db="EMBL/GenBank/DDBJ databases">
        <title>Novosphingobium rhizovicinus M1R2S20.</title>
        <authorList>
            <person name="Sun J.-Q."/>
        </authorList>
    </citation>
    <scope>NUCLEOTIDE SEQUENCE [LARGE SCALE GENOMIC DNA]</scope>
    <source>
        <strain evidence="2 3">M1R2S20</strain>
    </source>
</reference>
<dbReference type="Pfam" id="PF13340">
    <property type="entry name" value="DUF4096"/>
    <property type="match status" value="1"/>
</dbReference>
<dbReference type="Proteomes" id="UP001556118">
    <property type="component" value="Unassembled WGS sequence"/>
</dbReference>
<keyword evidence="3" id="KW-1185">Reference proteome</keyword>
<evidence type="ECO:0000313" key="3">
    <source>
        <dbReference type="Proteomes" id="UP001556118"/>
    </source>
</evidence>
<name>A0ABV3RC28_9SPHN</name>
<protein>
    <submittedName>
        <fullName evidence="2">Transposase</fullName>
    </submittedName>
</protein>
<dbReference type="InterPro" id="IPR025161">
    <property type="entry name" value="IS402-like_dom"/>
</dbReference>
<sequence length="113" mass="12608">MMWTNATRALHARTGLALPSDLTDAEWAVLEPFFPPPSSVGGPRKWPMQRTLEANLSLLRGGLPWRMFPPVSTAALVLSLARQWAVADDQLRAADDLAGGAWPRRFVQCRRDR</sequence>
<organism evidence="2 3">
    <name type="scientific">Novosphingobium rhizovicinum</name>
    <dbReference type="NCBI Taxonomy" id="3228928"/>
    <lineage>
        <taxon>Bacteria</taxon>
        <taxon>Pseudomonadati</taxon>
        <taxon>Pseudomonadota</taxon>
        <taxon>Alphaproteobacteria</taxon>
        <taxon>Sphingomonadales</taxon>
        <taxon>Sphingomonadaceae</taxon>
        <taxon>Novosphingobium</taxon>
    </lineage>
</organism>
<accession>A0ABV3RC28</accession>
<evidence type="ECO:0000259" key="1">
    <source>
        <dbReference type="Pfam" id="PF13340"/>
    </source>
</evidence>
<feature type="domain" description="Insertion element IS402-like" evidence="1">
    <location>
        <begin position="22"/>
        <end position="85"/>
    </location>
</feature>
<proteinExistence type="predicted"/>
<dbReference type="EMBL" id="JBFNXR010000036">
    <property type="protein sequence ID" value="MEW9855656.1"/>
    <property type="molecule type" value="Genomic_DNA"/>
</dbReference>